<sequence length="419" mass="45964">MTKKILMVGLHQGYADMFREADDLALYVLEEEDLYQRDPEAYAQVHDDGLLLTQYQQSDAYRDAAVAWHRQVGFDAVVPAWEYGVDAAWTLAELLGLRSPGRKATQACTDKLQLRRQLDDTCIRQPRWAQVSNVEEVMSFYRGGAIVIKPANRHASVGVVRIDHAAQIPDAWRRCTTAGESRTAANRDRQVEYMAEDFLAGQQISVENLVRNREVVFDNVTLMATAGGPYFPILAVTVPAPLPPAEYTAAIAASHQLVKTLEVADGMIHSEWKIVDGVPFLIESAARVPGAFTAELAARSYDGFNMYAAQSRSLAGLDPAVPNGASSIATARWFHPPSGRVVAIHGVEVLATDPAVFLHRIKVAPGDEIPVCTDGWHRVGYFATHQRTPAELEATVARLLDAVAFEVEPATQTMCIPAS</sequence>
<dbReference type="PANTHER" id="PTHR43585:SF2">
    <property type="entry name" value="ATP-GRASP ENZYME FSQD"/>
    <property type="match status" value="1"/>
</dbReference>
<feature type="domain" description="ATP-grasp" evidence="5">
    <location>
        <begin position="115"/>
        <end position="315"/>
    </location>
</feature>
<dbReference type="InterPro" id="IPR052032">
    <property type="entry name" value="ATP-dep_AA_Ligase"/>
</dbReference>
<dbReference type="GO" id="GO:0046872">
    <property type="term" value="F:metal ion binding"/>
    <property type="evidence" value="ECO:0007669"/>
    <property type="project" value="InterPro"/>
</dbReference>
<dbReference type="PROSITE" id="PS50975">
    <property type="entry name" value="ATP_GRASP"/>
    <property type="match status" value="1"/>
</dbReference>
<evidence type="ECO:0000256" key="3">
    <source>
        <dbReference type="ARBA" id="ARBA00022840"/>
    </source>
</evidence>
<name>A0A919K783_9ACTN</name>
<dbReference type="Proteomes" id="UP000636960">
    <property type="component" value="Unassembled WGS sequence"/>
</dbReference>
<organism evidence="6 7">
    <name type="scientific">Paractinoplanes rishiriensis</name>
    <dbReference type="NCBI Taxonomy" id="1050105"/>
    <lineage>
        <taxon>Bacteria</taxon>
        <taxon>Bacillati</taxon>
        <taxon>Actinomycetota</taxon>
        <taxon>Actinomycetes</taxon>
        <taxon>Micromonosporales</taxon>
        <taxon>Micromonosporaceae</taxon>
        <taxon>Paractinoplanes</taxon>
    </lineage>
</organism>
<dbReference type="PANTHER" id="PTHR43585">
    <property type="entry name" value="FUMIPYRROLE BIOSYNTHESIS PROTEIN C"/>
    <property type="match status" value="1"/>
</dbReference>
<dbReference type="InterPro" id="IPR011761">
    <property type="entry name" value="ATP-grasp"/>
</dbReference>
<dbReference type="AlphaFoldDB" id="A0A919K783"/>
<evidence type="ECO:0000256" key="2">
    <source>
        <dbReference type="ARBA" id="ARBA00022741"/>
    </source>
</evidence>
<dbReference type="RefSeq" id="WP_203790052.1">
    <property type="nucleotide sequence ID" value="NZ_BOMV01000102.1"/>
</dbReference>
<dbReference type="GO" id="GO:0016874">
    <property type="term" value="F:ligase activity"/>
    <property type="evidence" value="ECO:0007669"/>
    <property type="project" value="UniProtKB-KW"/>
</dbReference>
<proteinExistence type="predicted"/>
<keyword evidence="2 4" id="KW-0547">Nucleotide-binding</keyword>
<comment type="caution">
    <text evidence="6">The sequence shown here is derived from an EMBL/GenBank/DDBJ whole genome shotgun (WGS) entry which is preliminary data.</text>
</comment>
<evidence type="ECO:0000313" key="6">
    <source>
        <dbReference type="EMBL" id="GIF01354.1"/>
    </source>
</evidence>
<dbReference type="SUPFAM" id="SSF56059">
    <property type="entry name" value="Glutathione synthetase ATP-binding domain-like"/>
    <property type="match status" value="1"/>
</dbReference>
<dbReference type="GO" id="GO:0005524">
    <property type="term" value="F:ATP binding"/>
    <property type="evidence" value="ECO:0007669"/>
    <property type="project" value="UniProtKB-UniRule"/>
</dbReference>
<protein>
    <recommendedName>
        <fullName evidence="5">ATP-grasp domain-containing protein</fullName>
    </recommendedName>
</protein>
<evidence type="ECO:0000259" key="5">
    <source>
        <dbReference type="PROSITE" id="PS50975"/>
    </source>
</evidence>
<dbReference type="Gene3D" id="3.30.470.20">
    <property type="entry name" value="ATP-grasp fold, B domain"/>
    <property type="match status" value="1"/>
</dbReference>
<dbReference type="Gene3D" id="3.40.50.20">
    <property type="match status" value="1"/>
</dbReference>
<dbReference type="InterPro" id="IPR013815">
    <property type="entry name" value="ATP_grasp_subdomain_1"/>
</dbReference>
<accession>A0A919K783</accession>
<evidence type="ECO:0000256" key="4">
    <source>
        <dbReference type="PROSITE-ProRule" id="PRU00409"/>
    </source>
</evidence>
<dbReference type="InterPro" id="IPR040570">
    <property type="entry name" value="LAL_C2"/>
</dbReference>
<dbReference type="Pfam" id="PF13535">
    <property type="entry name" value="ATP-grasp_4"/>
    <property type="match status" value="1"/>
</dbReference>
<dbReference type="Gene3D" id="3.30.1490.20">
    <property type="entry name" value="ATP-grasp fold, A domain"/>
    <property type="match status" value="1"/>
</dbReference>
<evidence type="ECO:0000313" key="7">
    <source>
        <dbReference type="Proteomes" id="UP000636960"/>
    </source>
</evidence>
<reference evidence="6" key="1">
    <citation type="submission" date="2021-01" db="EMBL/GenBank/DDBJ databases">
        <title>Whole genome shotgun sequence of Actinoplanes rishiriensis NBRC 108556.</title>
        <authorList>
            <person name="Komaki H."/>
            <person name="Tamura T."/>
        </authorList>
    </citation>
    <scope>NUCLEOTIDE SEQUENCE</scope>
    <source>
        <strain evidence="6">NBRC 108556</strain>
    </source>
</reference>
<evidence type="ECO:0000256" key="1">
    <source>
        <dbReference type="ARBA" id="ARBA00022598"/>
    </source>
</evidence>
<dbReference type="Pfam" id="PF18603">
    <property type="entry name" value="LAL_C2"/>
    <property type="match status" value="1"/>
</dbReference>
<keyword evidence="3 4" id="KW-0067">ATP-binding</keyword>
<keyword evidence="7" id="KW-1185">Reference proteome</keyword>
<dbReference type="EMBL" id="BOMV01000102">
    <property type="protein sequence ID" value="GIF01354.1"/>
    <property type="molecule type" value="Genomic_DNA"/>
</dbReference>
<gene>
    <name evidence="6" type="ORF">Ari01nite_88180</name>
</gene>
<keyword evidence="1" id="KW-0436">Ligase</keyword>